<gene>
    <name evidence="2" type="ORF">SAMN02745171_00704</name>
</gene>
<proteinExistence type="predicted"/>
<dbReference type="AlphaFoldDB" id="A0A1T4MC37"/>
<feature type="domain" description="BioF2-like acetyltransferase" evidence="1">
    <location>
        <begin position="180"/>
        <end position="279"/>
    </location>
</feature>
<keyword evidence="3" id="KW-1185">Reference proteome</keyword>
<dbReference type="STRING" id="29524.SAMN02745171_00704"/>
<dbReference type="InterPro" id="IPR038740">
    <property type="entry name" value="BioF2-like_GNAT_dom"/>
</dbReference>
<sequence>MPYSEVVLDRKRYEEFVSENPQTTSLYYMPWWLDAMVGKEGWKPYTISSSATWAVIPVFQPVGNLVITPPYSQSGGIVYHSSLSGRYRNDHKVFVKRRQLLESFLESHSDKRFFRLPFSSDFSDWLPFYWRGYSSSVRYTYQLSLCEERDLLRRESSHIRQKVVTAEKNGWVYSEEIASQEFFKHLKDLYKRRNISLLLLPSLERGVTESLALQQGFIAGITSADGVLLASAFVALSCETAYLIATATHPEVKDSSPTAYLLHRVLLSLYERGVLLFDFEGSMIKGVEFLFRSFSSTQIPFIEVSKGNMSIAQKVRLRHYYLRANS</sequence>
<dbReference type="Proteomes" id="UP000190121">
    <property type="component" value="Unassembled WGS sequence"/>
</dbReference>
<dbReference type="GO" id="GO:0016740">
    <property type="term" value="F:transferase activity"/>
    <property type="evidence" value="ECO:0007669"/>
    <property type="project" value="UniProtKB-KW"/>
</dbReference>
<evidence type="ECO:0000313" key="2">
    <source>
        <dbReference type="EMBL" id="SJZ64427.1"/>
    </source>
</evidence>
<evidence type="ECO:0000313" key="3">
    <source>
        <dbReference type="Proteomes" id="UP000190121"/>
    </source>
</evidence>
<protein>
    <submittedName>
        <fullName evidence="2">Acetyltransferase (GNAT) domain-containing protein</fullName>
    </submittedName>
</protein>
<reference evidence="3" key="1">
    <citation type="submission" date="2017-02" db="EMBL/GenBank/DDBJ databases">
        <authorList>
            <person name="Varghese N."/>
            <person name="Submissions S."/>
        </authorList>
    </citation>
    <scope>NUCLEOTIDE SEQUENCE [LARGE SCALE GENOMIC DNA]</scope>
    <source>
        <strain evidence="3">ATCC 51356</strain>
    </source>
</reference>
<keyword evidence="2" id="KW-0808">Transferase</keyword>
<dbReference type="RefSeq" id="WP_078736651.1">
    <property type="nucleotide sequence ID" value="NZ_FUXE01000006.1"/>
</dbReference>
<dbReference type="InterPro" id="IPR016181">
    <property type="entry name" value="Acyl_CoA_acyltransferase"/>
</dbReference>
<dbReference type="Gene3D" id="3.40.630.30">
    <property type="match status" value="1"/>
</dbReference>
<evidence type="ECO:0000259" key="1">
    <source>
        <dbReference type="Pfam" id="PF13480"/>
    </source>
</evidence>
<organism evidence="2 3">
    <name type="scientific">Porphyromonas circumdentaria</name>
    <dbReference type="NCBI Taxonomy" id="29524"/>
    <lineage>
        <taxon>Bacteria</taxon>
        <taxon>Pseudomonadati</taxon>
        <taxon>Bacteroidota</taxon>
        <taxon>Bacteroidia</taxon>
        <taxon>Bacteroidales</taxon>
        <taxon>Porphyromonadaceae</taxon>
        <taxon>Porphyromonas</taxon>
    </lineage>
</organism>
<accession>A0A1T4MC37</accession>
<dbReference type="OrthoDB" id="1113003at2"/>
<dbReference type="SUPFAM" id="SSF55729">
    <property type="entry name" value="Acyl-CoA N-acyltransferases (Nat)"/>
    <property type="match status" value="1"/>
</dbReference>
<name>A0A1T4MC37_9PORP</name>
<dbReference type="Pfam" id="PF13480">
    <property type="entry name" value="Acetyltransf_6"/>
    <property type="match status" value="1"/>
</dbReference>
<dbReference type="EMBL" id="FUXE01000006">
    <property type="protein sequence ID" value="SJZ64427.1"/>
    <property type="molecule type" value="Genomic_DNA"/>
</dbReference>